<dbReference type="PANTHER" id="PTHR37844">
    <property type="entry name" value="SER/THR PROTEIN PHOSPHATASE SUPERFAMILY (AFU_ORTHOLOGUE AFUA_1G14840)"/>
    <property type="match status" value="1"/>
</dbReference>
<gene>
    <name evidence="2" type="ORF">SAMN04487924_110166</name>
</gene>
<evidence type="ECO:0000313" key="2">
    <source>
        <dbReference type="EMBL" id="SEA67390.1"/>
    </source>
</evidence>
<proteinExistence type="predicted"/>
<feature type="domain" description="Calcineurin-like phosphoesterase" evidence="1">
    <location>
        <begin position="1"/>
        <end position="218"/>
    </location>
</feature>
<dbReference type="AlphaFoldDB" id="A0A1H4D4G7"/>
<name>A0A1H4D4G7_9BACE</name>
<dbReference type="Pfam" id="PF00149">
    <property type="entry name" value="Metallophos"/>
    <property type="match status" value="1"/>
</dbReference>
<dbReference type="Proteomes" id="UP000183040">
    <property type="component" value="Unassembled WGS sequence"/>
</dbReference>
<dbReference type="EMBL" id="FNRP01000010">
    <property type="protein sequence ID" value="SEA67390.1"/>
    <property type="molecule type" value="Genomic_DNA"/>
</dbReference>
<dbReference type="PANTHER" id="PTHR37844:SF1">
    <property type="entry name" value="CALCINEURIN-LIKE PHOSPHOESTERASE DOMAIN-CONTAINING PROTEIN"/>
    <property type="match status" value="1"/>
</dbReference>
<accession>A0A1H4D4G7</accession>
<dbReference type="RefSeq" id="WP_074706289.1">
    <property type="nucleotide sequence ID" value="NZ_FNRP01000010.1"/>
</dbReference>
<protein>
    <submittedName>
        <fullName evidence="2">Calcineurin-like phosphoesterase</fullName>
    </submittedName>
</protein>
<dbReference type="SUPFAM" id="SSF56300">
    <property type="entry name" value="Metallo-dependent phosphatases"/>
    <property type="match status" value="1"/>
</dbReference>
<dbReference type="Gene3D" id="3.60.21.10">
    <property type="match status" value="1"/>
</dbReference>
<evidence type="ECO:0000259" key="1">
    <source>
        <dbReference type="Pfam" id="PF00149"/>
    </source>
</evidence>
<evidence type="ECO:0000313" key="3">
    <source>
        <dbReference type="Proteomes" id="UP000183040"/>
    </source>
</evidence>
<reference evidence="2 3" key="1">
    <citation type="submission" date="2016-10" db="EMBL/GenBank/DDBJ databases">
        <authorList>
            <person name="de Groot N.N."/>
        </authorList>
    </citation>
    <scope>NUCLEOTIDE SEQUENCE [LARGE SCALE GENOMIC DNA]</scope>
    <source>
        <strain evidence="2 3">NLAE-zl-G339</strain>
    </source>
</reference>
<sequence>MKIQYASDIHLELSDNSRFIKSMPFEVAGDVLVFAGDTGYLRDRTLPNLKFWKWASANYREVLLVPGNHEFYGNGDVLAYGDSWSREILPNVHYHQNKVVRIEDTDFILSTLWSHISPQDEYFVSRGMNDFRQILYGGRRFTTDDFNVEHQKCLAFIKQSVAESDAKHIVVVTHHLPTLEVVAPQHKGSLLNNAFATELGDFIADSRIDVWIYGHSHTNIDTVIGNTRIVSNQMGYVYHGEHLQDFKGDKFIEL</sequence>
<dbReference type="InterPro" id="IPR004843">
    <property type="entry name" value="Calcineurin-like_PHP"/>
</dbReference>
<dbReference type="InterPro" id="IPR029052">
    <property type="entry name" value="Metallo-depent_PP-like"/>
</dbReference>
<organism evidence="2 3">
    <name type="scientific">Bacteroides xylanisolvens</name>
    <dbReference type="NCBI Taxonomy" id="371601"/>
    <lineage>
        <taxon>Bacteria</taxon>
        <taxon>Pseudomonadati</taxon>
        <taxon>Bacteroidota</taxon>
        <taxon>Bacteroidia</taxon>
        <taxon>Bacteroidales</taxon>
        <taxon>Bacteroidaceae</taxon>
        <taxon>Bacteroides</taxon>
    </lineage>
</organism>
<dbReference type="GO" id="GO:0016787">
    <property type="term" value="F:hydrolase activity"/>
    <property type="evidence" value="ECO:0007669"/>
    <property type="project" value="InterPro"/>
</dbReference>